<dbReference type="InterPro" id="IPR013846">
    <property type="entry name" value="mRNA_cap_enzyme_C"/>
</dbReference>
<evidence type="ECO:0000256" key="9">
    <source>
        <dbReference type="ARBA" id="ARBA00023242"/>
    </source>
</evidence>
<accession>A0A8J2S2I6</accession>
<sequence>MRTYFLSSVKCFAANAQDFTSFHLKLLQESSPKEWIEEETSTCMLNATFLDDEQVDGIHLVTDPILVAQLKNFLGECARGPKSKFPVMWSVHLTSKNIRKLESQPHFVIPKPYGTRFLLYVDPSGQIYLENYAQNIFRIDDDHTIKFISSDGQSVTDTILDGVITRVADKRRPDAGRLTFVIMDAILCRGVSLKQMNIKQRIAFVRDEIMQPRLNNPAIIHDKEVFNLDIVECKESYEAEDFMTEEFRNEIFKYSLLSLIFIPRDKVYTCGTCDDVYQWVENDVCRGVFLLKIPKTTSRTNNFDQKFGELHVSSWNNSRFDAIKLTDELRLLDGRIIDCIYVDNQWIFQKLRNDRKHPNVREAAENSLELMRDPITRTRLLKSLEISRNLQH</sequence>
<dbReference type="GO" id="GO:0005525">
    <property type="term" value="F:GTP binding"/>
    <property type="evidence" value="ECO:0007669"/>
    <property type="project" value="UniProtKB-KW"/>
</dbReference>
<dbReference type="EC" id="2.7.7.50" evidence="2"/>
<evidence type="ECO:0000256" key="3">
    <source>
        <dbReference type="ARBA" id="ARBA00022664"/>
    </source>
</evidence>
<evidence type="ECO:0000256" key="1">
    <source>
        <dbReference type="ARBA" id="ARBA00004123"/>
    </source>
</evidence>
<dbReference type="PANTHER" id="PTHR10367:SF17">
    <property type="entry name" value="MRNA-CAPPING ENZYME"/>
    <property type="match status" value="1"/>
</dbReference>
<reference evidence="13" key="1">
    <citation type="submission" date="2021-11" db="EMBL/GenBank/DDBJ databases">
        <authorList>
            <person name="Schell T."/>
        </authorList>
    </citation>
    <scope>NUCLEOTIDE SEQUENCE</scope>
    <source>
        <strain evidence="13">M5</strain>
    </source>
</reference>
<comment type="catalytic activity">
    <reaction evidence="10">
        <text>a 5'-end diphospho-ribonucleoside in mRNA + GTP + H(+) = a 5'-end (5'-triphosphoguanosine)-ribonucleoside in mRNA + diphosphate</text>
        <dbReference type="Rhea" id="RHEA:67012"/>
        <dbReference type="Rhea" id="RHEA-COMP:17165"/>
        <dbReference type="Rhea" id="RHEA-COMP:17166"/>
        <dbReference type="ChEBI" id="CHEBI:15378"/>
        <dbReference type="ChEBI" id="CHEBI:33019"/>
        <dbReference type="ChEBI" id="CHEBI:37565"/>
        <dbReference type="ChEBI" id="CHEBI:167616"/>
        <dbReference type="ChEBI" id="CHEBI:167617"/>
        <dbReference type="EC" id="2.7.7.50"/>
    </reaction>
    <physiologicalReaction direction="left-to-right" evidence="10">
        <dbReference type="Rhea" id="RHEA:67013"/>
    </physiologicalReaction>
</comment>
<organism evidence="13 14">
    <name type="scientific">Daphnia galeata</name>
    <dbReference type="NCBI Taxonomy" id="27404"/>
    <lineage>
        <taxon>Eukaryota</taxon>
        <taxon>Metazoa</taxon>
        <taxon>Ecdysozoa</taxon>
        <taxon>Arthropoda</taxon>
        <taxon>Crustacea</taxon>
        <taxon>Branchiopoda</taxon>
        <taxon>Diplostraca</taxon>
        <taxon>Cladocera</taxon>
        <taxon>Anomopoda</taxon>
        <taxon>Daphniidae</taxon>
        <taxon>Daphnia</taxon>
    </lineage>
</organism>
<comment type="subcellular location">
    <subcellularLocation>
        <location evidence="1">Nucleus</location>
    </subcellularLocation>
</comment>
<evidence type="ECO:0000256" key="6">
    <source>
        <dbReference type="ARBA" id="ARBA00022741"/>
    </source>
</evidence>
<proteinExistence type="predicted"/>
<evidence type="ECO:0000256" key="2">
    <source>
        <dbReference type="ARBA" id="ARBA00012475"/>
    </source>
</evidence>
<keyword evidence="9" id="KW-0539">Nucleus</keyword>
<evidence type="ECO:0000313" key="13">
    <source>
        <dbReference type="EMBL" id="CAH0113617.1"/>
    </source>
</evidence>
<dbReference type="Pfam" id="PF01331">
    <property type="entry name" value="mRNA_cap_enzyme"/>
    <property type="match status" value="1"/>
</dbReference>
<evidence type="ECO:0000256" key="10">
    <source>
        <dbReference type="ARBA" id="ARBA00044624"/>
    </source>
</evidence>
<dbReference type="Gene3D" id="3.30.470.30">
    <property type="entry name" value="DNA ligase/mRNA capping enzyme"/>
    <property type="match status" value="1"/>
</dbReference>
<dbReference type="GO" id="GO:0004484">
    <property type="term" value="F:mRNA guanylyltransferase activity"/>
    <property type="evidence" value="ECO:0007669"/>
    <property type="project" value="UniProtKB-EC"/>
</dbReference>
<dbReference type="InterPro" id="IPR001339">
    <property type="entry name" value="mRNA_cap_enzyme_adenylation"/>
</dbReference>
<keyword evidence="14" id="KW-1185">Reference proteome</keyword>
<dbReference type="InterPro" id="IPR051029">
    <property type="entry name" value="mRNA_Capping_Enz/RNA_Phosphat"/>
</dbReference>
<evidence type="ECO:0000259" key="11">
    <source>
        <dbReference type="Pfam" id="PF01331"/>
    </source>
</evidence>
<feature type="domain" description="mRNA capping enzyme C-terminal" evidence="12">
    <location>
        <begin position="299"/>
        <end position="381"/>
    </location>
</feature>
<dbReference type="GO" id="GO:0005524">
    <property type="term" value="F:ATP binding"/>
    <property type="evidence" value="ECO:0007669"/>
    <property type="project" value="InterPro"/>
</dbReference>
<keyword evidence="3" id="KW-0507">mRNA processing</keyword>
<dbReference type="InterPro" id="IPR012340">
    <property type="entry name" value="NA-bd_OB-fold"/>
</dbReference>
<feature type="domain" description="mRNA capping enzyme adenylation" evidence="11">
    <location>
        <begin position="91"/>
        <end position="279"/>
    </location>
</feature>
<evidence type="ECO:0000256" key="4">
    <source>
        <dbReference type="ARBA" id="ARBA00022679"/>
    </source>
</evidence>
<keyword evidence="5" id="KW-0548">Nucleotidyltransferase</keyword>
<gene>
    <name evidence="13" type="ORF">DGAL_LOCUS17514</name>
</gene>
<dbReference type="Proteomes" id="UP000789390">
    <property type="component" value="Unassembled WGS sequence"/>
</dbReference>
<keyword evidence="4" id="KW-0808">Transferase</keyword>
<name>A0A8J2S2I6_9CRUS</name>
<evidence type="ECO:0000259" key="12">
    <source>
        <dbReference type="Pfam" id="PF03919"/>
    </source>
</evidence>
<dbReference type="GO" id="GO:0005634">
    <property type="term" value="C:nucleus"/>
    <property type="evidence" value="ECO:0007669"/>
    <property type="project" value="UniProtKB-SubCell"/>
</dbReference>
<dbReference type="OrthoDB" id="289314at2759"/>
<dbReference type="GO" id="GO:0006370">
    <property type="term" value="P:7-methylguanosine mRNA capping"/>
    <property type="evidence" value="ECO:0007669"/>
    <property type="project" value="UniProtKB-KW"/>
</dbReference>
<evidence type="ECO:0000256" key="7">
    <source>
        <dbReference type="ARBA" id="ARBA00023042"/>
    </source>
</evidence>
<comment type="caution">
    <text evidence="13">The sequence shown here is derived from an EMBL/GenBank/DDBJ whole genome shotgun (WGS) entry which is preliminary data.</text>
</comment>
<evidence type="ECO:0000256" key="5">
    <source>
        <dbReference type="ARBA" id="ARBA00022695"/>
    </source>
</evidence>
<protein>
    <recommendedName>
        <fullName evidence="2">mRNA guanylyltransferase</fullName>
        <ecNumber evidence="2">2.7.7.50</ecNumber>
    </recommendedName>
</protein>
<keyword evidence="8" id="KW-0342">GTP-binding</keyword>
<dbReference type="EMBL" id="CAKKLH010000343">
    <property type="protein sequence ID" value="CAH0113617.1"/>
    <property type="molecule type" value="Genomic_DNA"/>
</dbReference>
<dbReference type="Pfam" id="PF03919">
    <property type="entry name" value="mRNA_cap_C"/>
    <property type="match status" value="1"/>
</dbReference>
<evidence type="ECO:0000313" key="14">
    <source>
        <dbReference type="Proteomes" id="UP000789390"/>
    </source>
</evidence>
<dbReference type="PANTHER" id="PTHR10367">
    <property type="entry name" value="MRNA-CAPPING ENZYME"/>
    <property type="match status" value="1"/>
</dbReference>
<dbReference type="SUPFAM" id="SSF56091">
    <property type="entry name" value="DNA ligase/mRNA capping enzyme, catalytic domain"/>
    <property type="match status" value="1"/>
</dbReference>
<dbReference type="AlphaFoldDB" id="A0A8J2S2I6"/>
<dbReference type="Gene3D" id="2.40.50.140">
    <property type="entry name" value="Nucleic acid-binding proteins"/>
    <property type="match status" value="1"/>
</dbReference>
<keyword evidence="6" id="KW-0547">Nucleotide-binding</keyword>
<dbReference type="Gene3D" id="3.30.1490.430">
    <property type="match status" value="1"/>
</dbReference>
<keyword evidence="7" id="KW-0506">mRNA capping</keyword>
<dbReference type="SUPFAM" id="SSF50249">
    <property type="entry name" value="Nucleic acid-binding proteins"/>
    <property type="match status" value="1"/>
</dbReference>
<evidence type="ECO:0000256" key="8">
    <source>
        <dbReference type="ARBA" id="ARBA00023134"/>
    </source>
</evidence>